<keyword evidence="2" id="KW-0496">Mitochondrion</keyword>
<dbReference type="AlphaFoldDB" id="A0A1Y1UP91"/>
<dbReference type="GO" id="GO:0034553">
    <property type="term" value="P:mitochondrial respiratory chain complex II assembly"/>
    <property type="evidence" value="ECO:0007669"/>
    <property type="project" value="InterPro"/>
</dbReference>
<feature type="region of interest" description="Disordered" evidence="3">
    <location>
        <begin position="97"/>
        <end position="134"/>
    </location>
</feature>
<dbReference type="EMBL" id="NBSH01000003">
    <property type="protein sequence ID" value="ORX39344.1"/>
    <property type="molecule type" value="Genomic_DNA"/>
</dbReference>
<evidence type="ECO:0000256" key="1">
    <source>
        <dbReference type="ARBA" id="ARBA00004173"/>
    </source>
</evidence>
<comment type="subcellular location">
    <subcellularLocation>
        <location evidence="1">Mitochondrion</location>
    </subcellularLocation>
</comment>
<evidence type="ECO:0000256" key="3">
    <source>
        <dbReference type="SAM" id="MobiDB-lite"/>
    </source>
</evidence>
<evidence type="ECO:0008006" key="6">
    <source>
        <dbReference type="Google" id="ProtNLM"/>
    </source>
</evidence>
<dbReference type="RefSeq" id="XP_021873207.1">
    <property type="nucleotide sequence ID" value="XM_022019054.1"/>
</dbReference>
<organism evidence="4 5">
    <name type="scientific">Kockovaella imperatae</name>
    <dbReference type="NCBI Taxonomy" id="4999"/>
    <lineage>
        <taxon>Eukaryota</taxon>
        <taxon>Fungi</taxon>
        <taxon>Dikarya</taxon>
        <taxon>Basidiomycota</taxon>
        <taxon>Agaricomycotina</taxon>
        <taxon>Tremellomycetes</taxon>
        <taxon>Tremellales</taxon>
        <taxon>Cuniculitremaceae</taxon>
        <taxon>Kockovaella</taxon>
    </lineage>
</organism>
<dbReference type="STRING" id="4999.A0A1Y1UP91"/>
<dbReference type="InterPro" id="IPR045295">
    <property type="entry name" value="Complex1_LYR_SDHAF1_LYRM8"/>
</dbReference>
<comment type="caution">
    <text evidence="4">The sequence shown here is derived from an EMBL/GenBank/DDBJ whole genome shotgun (WGS) entry which is preliminary data.</text>
</comment>
<evidence type="ECO:0000256" key="2">
    <source>
        <dbReference type="ARBA" id="ARBA00023128"/>
    </source>
</evidence>
<accession>A0A1Y1UP91</accession>
<dbReference type="FunCoup" id="A0A1Y1UP91">
    <property type="interactions" value="134"/>
</dbReference>
<name>A0A1Y1UP91_9TREE</name>
<dbReference type="Proteomes" id="UP000193218">
    <property type="component" value="Unassembled WGS sequence"/>
</dbReference>
<reference evidence="4 5" key="1">
    <citation type="submission" date="2017-03" db="EMBL/GenBank/DDBJ databases">
        <title>Widespread Adenine N6-methylation of Active Genes in Fungi.</title>
        <authorList>
            <consortium name="DOE Joint Genome Institute"/>
            <person name="Mondo S.J."/>
            <person name="Dannebaum R.O."/>
            <person name="Kuo R.C."/>
            <person name="Louie K.B."/>
            <person name="Bewick A.J."/>
            <person name="Labutti K."/>
            <person name="Haridas S."/>
            <person name="Kuo A."/>
            <person name="Salamov A."/>
            <person name="Ahrendt S.R."/>
            <person name="Lau R."/>
            <person name="Bowen B.P."/>
            <person name="Lipzen A."/>
            <person name="Sullivan W."/>
            <person name="Andreopoulos W.B."/>
            <person name="Clum A."/>
            <person name="Lindquist E."/>
            <person name="Daum C."/>
            <person name="Northen T.R."/>
            <person name="Ramamoorthy G."/>
            <person name="Schmitz R.J."/>
            <person name="Gryganskyi A."/>
            <person name="Culley D."/>
            <person name="Magnuson J."/>
            <person name="James T.Y."/>
            <person name="O'Malley M.A."/>
            <person name="Stajich J.E."/>
            <person name="Spatafora J.W."/>
            <person name="Visel A."/>
            <person name="Grigoriev I.V."/>
        </authorList>
    </citation>
    <scope>NUCLEOTIDE SEQUENCE [LARGE SCALE GENOMIC DNA]</scope>
    <source>
        <strain evidence="4 5">NRRL Y-17943</strain>
    </source>
</reference>
<dbReference type="OrthoDB" id="273010at2759"/>
<dbReference type="GeneID" id="33560863"/>
<proteinExistence type="predicted"/>
<evidence type="ECO:0000313" key="5">
    <source>
        <dbReference type="Proteomes" id="UP000193218"/>
    </source>
</evidence>
<dbReference type="InParanoid" id="A0A1Y1UP91"/>
<dbReference type="CDD" id="cd20268">
    <property type="entry name" value="Complex1_LYR_SDHAF1_LYRM8"/>
    <property type="match status" value="1"/>
</dbReference>
<feature type="compositionally biased region" description="Basic and acidic residues" evidence="3">
    <location>
        <begin position="105"/>
        <end position="116"/>
    </location>
</feature>
<dbReference type="GO" id="GO:0005739">
    <property type="term" value="C:mitochondrion"/>
    <property type="evidence" value="ECO:0007669"/>
    <property type="project" value="UniProtKB-SubCell"/>
</dbReference>
<protein>
    <recommendedName>
        <fullName evidence="6">Complex 1 protein-domain-containing protein</fullName>
    </recommendedName>
</protein>
<sequence>MSGRRSGLQKDVIALYRRGVKAAFSKPRSERASFLLHLKYNFHNPTLQARDVSAIEHQLRKMNRTIEMLEEPSVHRINVSPEMREWWQQRLSPEVSFARSQASSSDHRPSATDRGDSSQGDAQWGHTLPGHGGT</sequence>
<gene>
    <name evidence="4" type="ORF">BD324DRAFT_679817</name>
</gene>
<keyword evidence="5" id="KW-1185">Reference proteome</keyword>
<evidence type="ECO:0000313" key="4">
    <source>
        <dbReference type="EMBL" id="ORX39344.1"/>
    </source>
</evidence>